<protein>
    <submittedName>
        <fullName evidence="1">Uncharacterized protein</fullName>
    </submittedName>
</protein>
<name>A0A8T0PSL6_PANVG</name>
<evidence type="ECO:0000313" key="2">
    <source>
        <dbReference type="Proteomes" id="UP000823388"/>
    </source>
</evidence>
<evidence type="ECO:0000313" key="1">
    <source>
        <dbReference type="EMBL" id="KAG2561064.1"/>
    </source>
</evidence>
<proteinExistence type="predicted"/>
<keyword evidence="2" id="KW-1185">Reference proteome</keyword>
<organism evidence="1 2">
    <name type="scientific">Panicum virgatum</name>
    <name type="common">Blackwell switchgrass</name>
    <dbReference type="NCBI Taxonomy" id="38727"/>
    <lineage>
        <taxon>Eukaryota</taxon>
        <taxon>Viridiplantae</taxon>
        <taxon>Streptophyta</taxon>
        <taxon>Embryophyta</taxon>
        <taxon>Tracheophyta</taxon>
        <taxon>Spermatophyta</taxon>
        <taxon>Magnoliopsida</taxon>
        <taxon>Liliopsida</taxon>
        <taxon>Poales</taxon>
        <taxon>Poaceae</taxon>
        <taxon>PACMAD clade</taxon>
        <taxon>Panicoideae</taxon>
        <taxon>Panicodae</taxon>
        <taxon>Paniceae</taxon>
        <taxon>Panicinae</taxon>
        <taxon>Panicum</taxon>
        <taxon>Panicum sect. Hiantes</taxon>
    </lineage>
</organism>
<dbReference type="EMBL" id="CM029051">
    <property type="protein sequence ID" value="KAG2561064.1"/>
    <property type="molecule type" value="Genomic_DNA"/>
</dbReference>
<dbReference type="Proteomes" id="UP000823388">
    <property type="component" value="Chromosome 8K"/>
</dbReference>
<accession>A0A8T0PSL6</accession>
<dbReference type="AlphaFoldDB" id="A0A8T0PSL6"/>
<comment type="caution">
    <text evidence="1">The sequence shown here is derived from an EMBL/GenBank/DDBJ whole genome shotgun (WGS) entry which is preliminary data.</text>
</comment>
<sequence>MINPDPSTYSVPTRSEDRKSVAIATAGMTLGVPQVFSTTASSRHGDFIDAFIKQSRDHQWNLLMTSMGPTRMREYFKEKMNTATLERHPYVVFLVKVGILFQITRKERN</sequence>
<gene>
    <name evidence="1" type="ORF">PVAP13_8KG108600</name>
</gene>
<reference evidence="1" key="1">
    <citation type="submission" date="2020-05" db="EMBL/GenBank/DDBJ databases">
        <title>WGS assembly of Panicum virgatum.</title>
        <authorList>
            <person name="Lovell J.T."/>
            <person name="Jenkins J."/>
            <person name="Shu S."/>
            <person name="Juenger T.E."/>
            <person name="Schmutz J."/>
        </authorList>
    </citation>
    <scope>NUCLEOTIDE SEQUENCE</scope>
    <source>
        <strain evidence="1">AP13</strain>
    </source>
</reference>